<dbReference type="EMBL" id="LJCR01000104">
    <property type="protein sequence ID" value="KPV54153.1"/>
    <property type="molecule type" value="Genomic_DNA"/>
</dbReference>
<name>A0A0P9DEQ2_9CHLR</name>
<dbReference type="SUPFAM" id="SSF64158">
    <property type="entry name" value="2,3-Bisphosphoglycerate-independent phosphoglycerate mutase, substrate-binding domain"/>
    <property type="match status" value="1"/>
</dbReference>
<dbReference type="InterPro" id="IPR017850">
    <property type="entry name" value="Alkaline_phosphatase_core_sf"/>
</dbReference>
<feature type="active site" description="Phosphoserine intermediate" evidence="10 11">
    <location>
        <position position="56"/>
    </location>
</feature>
<feature type="binding site" evidence="10 13">
    <location>
        <position position="455"/>
    </location>
    <ligand>
        <name>Mn(2+)</name>
        <dbReference type="ChEBI" id="CHEBI:29035"/>
        <label>1</label>
    </ligand>
</feature>
<protein>
    <recommendedName>
        <fullName evidence="9 10">2,3-bisphosphoglycerate-independent phosphoglycerate mutase</fullName>
        <shortName evidence="10">BPG-independent PGAM</shortName>
        <shortName evidence="10">Phosphoglyceromutase</shortName>
        <shortName evidence="10">iPGM</shortName>
        <ecNumber evidence="4 10">5.4.2.12</ecNumber>
    </recommendedName>
</protein>
<evidence type="ECO:0000256" key="7">
    <source>
        <dbReference type="ARBA" id="ARBA00023211"/>
    </source>
</evidence>
<dbReference type="GO" id="GO:0006007">
    <property type="term" value="P:glucose catabolic process"/>
    <property type="evidence" value="ECO:0007669"/>
    <property type="project" value="InterPro"/>
</dbReference>
<evidence type="ECO:0000259" key="15">
    <source>
        <dbReference type="Pfam" id="PF06415"/>
    </source>
</evidence>
<comment type="function">
    <text evidence="10">Catalyzes the interconversion of 2-phosphoglycerate and 3-phosphoglycerate.</text>
</comment>
<dbReference type="GO" id="GO:0030145">
    <property type="term" value="F:manganese ion binding"/>
    <property type="evidence" value="ECO:0007669"/>
    <property type="project" value="UniProtKB-UniRule"/>
</dbReference>
<comment type="subunit">
    <text evidence="10">Monomer.</text>
</comment>
<dbReference type="HAMAP" id="MF_01038">
    <property type="entry name" value="GpmI"/>
    <property type="match status" value="1"/>
</dbReference>
<gene>
    <name evidence="10" type="primary">gpmI</name>
    <name evidence="16" type="ORF">SE17_05505</name>
</gene>
<dbReference type="FunFam" id="3.40.1450.10:FF:000001">
    <property type="entry name" value="2,3-bisphosphoglycerate-independent phosphoglycerate mutase"/>
    <property type="match status" value="1"/>
</dbReference>
<feature type="binding site" evidence="10 12">
    <location>
        <position position="185"/>
    </location>
    <ligand>
        <name>substrate</name>
    </ligand>
</feature>
<dbReference type="Pfam" id="PF01676">
    <property type="entry name" value="Metalloenzyme"/>
    <property type="match status" value="1"/>
</dbReference>
<keyword evidence="8 10" id="KW-0413">Isomerase</keyword>
<proteinExistence type="inferred from homology"/>
<dbReference type="InterPro" id="IPR005995">
    <property type="entry name" value="Pgm_bpd_ind"/>
</dbReference>
<comment type="similarity">
    <text evidence="3 10">Belongs to the BPG-independent phosphoglycerate mutase family.</text>
</comment>
<sequence>MLAIMDGWGERAEVEGNGIKLAKTPNIDHWRATRPWTLLGAAEKNVGLPTGQMGNSEVGHLNLGAGFVVMQDITLIDNSVEDGSFFENDALNNAIEHVKANGSQLHIIGLLGTGGVHSHLSHEKALLDLAKRHGLDRVYIHAFTDGRDTMPQSGIGYLADLESYTGALGVGRVATVTGRYYAMDRDNRWERTKLAYDAMVSGVGRPAASAREAIQRSYDEGVTDEFILPAVVTVDGGPVATIKGGDSIICFNFRADRVRQITKAFVLQDFNGFARDMLRDLIYVTMTEYEKGLPVQIAFENADVEVPLAQVVSSAGMRQLHVAETEKYAHVTFFFNGGREEPFPGEDRFLAPSPKEVATYDLKPEMNAYGIRDGILKALADDTYDFIIVNFANADMVGHTGVIPAVITAVETVDTCIGAIVDAVVAKGGAALITADHGNAELLIDPATGGPHTAHTTNPVPCILVAAPGVGLDHATLRDGGRLSDVAPTILQMLGIGLAPQMTGKSLLVGG</sequence>
<evidence type="ECO:0000256" key="9">
    <source>
        <dbReference type="ARBA" id="ARBA00071648"/>
    </source>
</evidence>
<organism evidence="16 17">
    <name type="scientific">Kouleothrix aurantiaca</name>
    <dbReference type="NCBI Taxonomy" id="186479"/>
    <lineage>
        <taxon>Bacteria</taxon>
        <taxon>Bacillati</taxon>
        <taxon>Chloroflexota</taxon>
        <taxon>Chloroflexia</taxon>
        <taxon>Chloroflexales</taxon>
        <taxon>Roseiflexineae</taxon>
        <taxon>Roseiflexaceae</taxon>
        <taxon>Kouleothrix</taxon>
    </lineage>
</organism>
<evidence type="ECO:0000259" key="14">
    <source>
        <dbReference type="Pfam" id="PF01676"/>
    </source>
</evidence>
<comment type="cofactor">
    <cofactor evidence="10">
        <name>Mn(2+)</name>
        <dbReference type="ChEBI" id="CHEBI:29035"/>
    </cofactor>
    <text evidence="10">Binds 2 manganese ions per subunit.</text>
</comment>
<evidence type="ECO:0000256" key="10">
    <source>
        <dbReference type="HAMAP-Rule" id="MF_01038"/>
    </source>
</evidence>
<feature type="binding site" evidence="10 13">
    <location>
        <position position="56"/>
    </location>
    <ligand>
        <name>Mn(2+)</name>
        <dbReference type="ChEBI" id="CHEBI:29035"/>
        <label>2</label>
    </ligand>
</feature>
<evidence type="ECO:0000256" key="5">
    <source>
        <dbReference type="ARBA" id="ARBA00022723"/>
    </source>
</evidence>
<dbReference type="PANTHER" id="PTHR31637:SF0">
    <property type="entry name" value="2,3-BISPHOSPHOGLYCERATE-INDEPENDENT PHOSPHOGLYCERATE MUTASE"/>
    <property type="match status" value="1"/>
</dbReference>
<dbReference type="GO" id="GO:0004619">
    <property type="term" value="F:phosphoglycerate mutase activity"/>
    <property type="evidence" value="ECO:0007669"/>
    <property type="project" value="UniProtKB-UniRule"/>
</dbReference>
<accession>A0A0P9DEQ2</accession>
<dbReference type="PATRIC" id="fig|186479.3.peg.221"/>
<evidence type="ECO:0000256" key="8">
    <source>
        <dbReference type="ARBA" id="ARBA00023235"/>
    </source>
</evidence>
<evidence type="ECO:0000256" key="4">
    <source>
        <dbReference type="ARBA" id="ARBA00012026"/>
    </source>
</evidence>
<dbReference type="Gene3D" id="3.40.1450.10">
    <property type="entry name" value="BPG-independent phosphoglycerate mutase, domain B"/>
    <property type="match status" value="1"/>
</dbReference>
<dbReference type="Proteomes" id="UP000050509">
    <property type="component" value="Unassembled WGS sequence"/>
</dbReference>
<dbReference type="Pfam" id="PF06415">
    <property type="entry name" value="iPGM_N"/>
    <property type="match status" value="1"/>
</dbReference>
<feature type="binding site" evidence="10 13">
    <location>
        <position position="436"/>
    </location>
    <ligand>
        <name>Mn(2+)</name>
        <dbReference type="ChEBI" id="CHEBI:29035"/>
        <label>2</label>
    </ligand>
</feature>
<evidence type="ECO:0000256" key="2">
    <source>
        <dbReference type="ARBA" id="ARBA00004798"/>
    </source>
</evidence>
<dbReference type="GO" id="GO:0006096">
    <property type="term" value="P:glycolytic process"/>
    <property type="evidence" value="ECO:0007669"/>
    <property type="project" value="UniProtKB-UniRule"/>
</dbReference>
<dbReference type="PIRSF" id="PIRSF001492">
    <property type="entry name" value="IPGAM"/>
    <property type="match status" value="1"/>
</dbReference>
<evidence type="ECO:0000256" key="1">
    <source>
        <dbReference type="ARBA" id="ARBA00000370"/>
    </source>
</evidence>
<feature type="binding site" evidence="10 12">
    <location>
        <begin position="147"/>
        <end position="148"/>
    </location>
    <ligand>
        <name>substrate</name>
    </ligand>
</feature>
<dbReference type="AlphaFoldDB" id="A0A0P9DEQ2"/>
<evidence type="ECO:0000256" key="13">
    <source>
        <dbReference type="PIRSR" id="PIRSR001492-3"/>
    </source>
</evidence>
<dbReference type="InterPro" id="IPR006124">
    <property type="entry name" value="Metalloenzyme"/>
</dbReference>
<evidence type="ECO:0000256" key="6">
    <source>
        <dbReference type="ARBA" id="ARBA00023152"/>
    </source>
</evidence>
<dbReference type="GO" id="GO:0005829">
    <property type="term" value="C:cytosol"/>
    <property type="evidence" value="ECO:0007669"/>
    <property type="project" value="TreeGrafter"/>
</dbReference>
<reference evidence="16 17" key="1">
    <citation type="submission" date="2015-09" db="EMBL/GenBank/DDBJ databases">
        <title>Draft genome sequence of Kouleothrix aurantiaca JCM 19913.</title>
        <authorList>
            <person name="Hemp J."/>
        </authorList>
    </citation>
    <scope>NUCLEOTIDE SEQUENCE [LARGE SCALE GENOMIC DNA]</scope>
    <source>
        <strain evidence="16 17">COM-B</strain>
    </source>
</reference>
<feature type="binding site" evidence="10 12">
    <location>
        <position position="179"/>
    </location>
    <ligand>
        <name>substrate</name>
    </ligand>
</feature>
<dbReference type="InterPro" id="IPR011258">
    <property type="entry name" value="BPG-indep_PGM_N"/>
</dbReference>
<comment type="caution">
    <text evidence="16">The sequence shown here is derived from an EMBL/GenBank/DDBJ whole genome shotgun (WGS) entry which is preliminary data.</text>
</comment>
<evidence type="ECO:0000313" key="17">
    <source>
        <dbReference type="Proteomes" id="UP000050509"/>
    </source>
</evidence>
<comment type="catalytic activity">
    <reaction evidence="1 10">
        <text>(2R)-2-phosphoglycerate = (2R)-3-phosphoglycerate</text>
        <dbReference type="Rhea" id="RHEA:15901"/>
        <dbReference type="ChEBI" id="CHEBI:58272"/>
        <dbReference type="ChEBI" id="CHEBI:58289"/>
        <dbReference type="EC" id="5.4.2.12"/>
    </reaction>
</comment>
<dbReference type="SUPFAM" id="SSF53649">
    <property type="entry name" value="Alkaline phosphatase-like"/>
    <property type="match status" value="1"/>
</dbReference>
<dbReference type="CDD" id="cd16010">
    <property type="entry name" value="iPGM"/>
    <property type="match status" value="1"/>
</dbReference>
<feature type="binding site" evidence="10 12">
    <location>
        <begin position="254"/>
        <end position="257"/>
    </location>
    <ligand>
        <name>substrate</name>
    </ligand>
</feature>
<feature type="domain" description="Metalloenzyme" evidence="14">
    <location>
        <begin position="2"/>
        <end position="496"/>
    </location>
</feature>
<dbReference type="NCBIfam" id="TIGR01307">
    <property type="entry name" value="pgm_bpd_ind"/>
    <property type="match status" value="1"/>
</dbReference>
<comment type="pathway">
    <text evidence="2 10">Carbohydrate degradation; glycolysis; pyruvate from D-glyceraldehyde 3-phosphate: step 3/5.</text>
</comment>
<dbReference type="PANTHER" id="PTHR31637">
    <property type="entry name" value="2,3-BISPHOSPHOGLYCERATE-INDEPENDENT PHOSPHOGLYCERATE MUTASE"/>
    <property type="match status" value="1"/>
</dbReference>
<evidence type="ECO:0000256" key="12">
    <source>
        <dbReference type="PIRSR" id="PIRSR001492-2"/>
    </source>
</evidence>
<feature type="binding site" evidence="10 13">
    <location>
        <position position="395"/>
    </location>
    <ligand>
        <name>Mn(2+)</name>
        <dbReference type="ChEBI" id="CHEBI:29035"/>
        <label>1</label>
    </ligand>
</feature>
<keyword evidence="5 10" id="KW-0479">Metal-binding</keyword>
<feature type="binding site" evidence="10 12">
    <location>
        <position position="327"/>
    </location>
    <ligand>
        <name>substrate</name>
    </ligand>
</feature>
<keyword evidence="17" id="KW-1185">Reference proteome</keyword>
<keyword evidence="7 10" id="KW-0464">Manganese</keyword>
<dbReference type="EC" id="5.4.2.12" evidence="4 10"/>
<feature type="binding site" evidence="10 13">
    <location>
        <position position="399"/>
    </location>
    <ligand>
        <name>Mn(2+)</name>
        <dbReference type="ChEBI" id="CHEBI:29035"/>
        <label>1</label>
    </ligand>
</feature>
<feature type="binding site" evidence="10 13">
    <location>
        <position position="6"/>
    </location>
    <ligand>
        <name>Mn(2+)</name>
        <dbReference type="ChEBI" id="CHEBI:29035"/>
        <label>2</label>
    </ligand>
</feature>
<dbReference type="InterPro" id="IPR036646">
    <property type="entry name" value="PGAM_B_sf"/>
</dbReference>
<dbReference type="UniPathway" id="UPA00109">
    <property type="reaction ID" value="UER00186"/>
</dbReference>
<feature type="binding site" evidence="10 13">
    <location>
        <position position="437"/>
    </location>
    <ligand>
        <name>Mn(2+)</name>
        <dbReference type="ChEBI" id="CHEBI:29035"/>
        <label>2</label>
    </ligand>
</feature>
<feature type="domain" description="BPG-independent PGAM N-terminal" evidence="15">
    <location>
        <begin position="76"/>
        <end position="291"/>
    </location>
</feature>
<dbReference type="Gene3D" id="3.40.720.10">
    <property type="entry name" value="Alkaline Phosphatase, subunit A"/>
    <property type="match status" value="1"/>
</dbReference>
<evidence type="ECO:0000313" key="16">
    <source>
        <dbReference type="EMBL" id="KPV54153.1"/>
    </source>
</evidence>
<keyword evidence="6 10" id="KW-0324">Glycolysis</keyword>
<evidence type="ECO:0000256" key="3">
    <source>
        <dbReference type="ARBA" id="ARBA00008819"/>
    </source>
</evidence>
<evidence type="ECO:0000256" key="11">
    <source>
        <dbReference type="PIRSR" id="PIRSR001492-1"/>
    </source>
</evidence>
<feature type="binding site" evidence="10 12">
    <location>
        <position position="117"/>
    </location>
    <ligand>
        <name>substrate</name>
    </ligand>
</feature>